<dbReference type="CDD" id="cd07185">
    <property type="entry name" value="OmpA_C-like"/>
    <property type="match status" value="1"/>
</dbReference>
<evidence type="ECO:0000259" key="7">
    <source>
        <dbReference type="PROSITE" id="PS51123"/>
    </source>
</evidence>
<dbReference type="PANTHER" id="PTHR30329:SF21">
    <property type="entry name" value="LIPOPROTEIN YIAD-RELATED"/>
    <property type="match status" value="1"/>
</dbReference>
<name>A0ABR6ZHV7_9BURK</name>
<accession>A0ABR6ZHV7</accession>
<dbReference type="PROSITE" id="PS51257">
    <property type="entry name" value="PROKAR_LIPOPROTEIN"/>
    <property type="match status" value="1"/>
</dbReference>
<feature type="signal peptide" evidence="6">
    <location>
        <begin position="1"/>
        <end position="19"/>
    </location>
</feature>
<gene>
    <name evidence="8" type="ORF">H8L47_27550</name>
</gene>
<keyword evidence="9" id="KW-1185">Reference proteome</keyword>
<dbReference type="Pfam" id="PF00691">
    <property type="entry name" value="OmpA"/>
    <property type="match status" value="1"/>
</dbReference>
<feature type="chain" id="PRO_5045164262" evidence="6">
    <location>
        <begin position="20"/>
        <end position="310"/>
    </location>
</feature>
<dbReference type="InterPro" id="IPR025511">
    <property type="entry name" value="DUF4398"/>
</dbReference>
<protein>
    <submittedName>
        <fullName evidence="8">OmpA family protein</fullName>
    </submittedName>
</protein>
<feature type="domain" description="OmpA-like" evidence="7">
    <location>
        <begin position="187"/>
        <end position="304"/>
    </location>
</feature>
<feature type="coiled-coil region" evidence="5">
    <location>
        <begin position="116"/>
        <end position="185"/>
    </location>
</feature>
<evidence type="ECO:0000256" key="2">
    <source>
        <dbReference type="ARBA" id="ARBA00023136"/>
    </source>
</evidence>
<dbReference type="Proteomes" id="UP000646911">
    <property type="component" value="Unassembled WGS sequence"/>
</dbReference>
<dbReference type="SUPFAM" id="SSF103088">
    <property type="entry name" value="OmpA-like"/>
    <property type="match status" value="1"/>
</dbReference>
<evidence type="ECO:0000256" key="3">
    <source>
        <dbReference type="ARBA" id="ARBA00023237"/>
    </source>
</evidence>
<organism evidence="8 9">
    <name type="scientific">Undibacterium umbellatum</name>
    <dbReference type="NCBI Taxonomy" id="2762300"/>
    <lineage>
        <taxon>Bacteria</taxon>
        <taxon>Pseudomonadati</taxon>
        <taxon>Pseudomonadota</taxon>
        <taxon>Betaproteobacteria</taxon>
        <taxon>Burkholderiales</taxon>
        <taxon>Oxalobacteraceae</taxon>
        <taxon>Undibacterium</taxon>
    </lineage>
</organism>
<dbReference type="PROSITE" id="PS51123">
    <property type="entry name" value="OMPA_2"/>
    <property type="match status" value="1"/>
</dbReference>
<dbReference type="PRINTS" id="PR01021">
    <property type="entry name" value="OMPADOMAIN"/>
</dbReference>
<keyword evidence="5" id="KW-0175">Coiled coil</keyword>
<evidence type="ECO:0000256" key="4">
    <source>
        <dbReference type="PROSITE-ProRule" id="PRU00473"/>
    </source>
</evidence>
<dbReference type="RefSeq" id="WP_186957029.1">
    <property type="nucleotide sequence ID" value="NZ_JACOFX010000029.1"/>
</dbReference>
<dbReference type="InterPro" id="IPR006664">
    <property type="entry name" value="OMP_bac"/>
</dbReference>
<keyword evidence="2 4" id="KW-0472">Membrane</keyword>
<dbReference type="EMBL" id="JACOFX010000029">
    <property type="protein sequence ID" value="MBC3911322.1"/>
    <property type="molecule type" value="Genomic_DNA"/>
</dbReference>
<evidence type="ECO:0000256" key="5">
    <source>
        <dbReference type="SAM" id="Coils"/>
    </source>
</evidence>
<reference evidence="8 9" key="1">
    <citation type="submission" date="2020-08" db="EMBL/GenBank/DDBJ databases">
        <title>Novel species isolated from subtropical streams in China.</title>
        <authorList>
            <person name="Lu H."/>
        </authorList>
    </citation>
    <scope>NUCLEOTIDE SEQUENCE [LARGE SCALE GENOMIC DNA]</scope>
    <source>
        <strain evidence="8 9">NL8W</strain>
    </source>
</reference>
<dbReference type="InterPro" id="IPR006665">
    <property type="entry name" value="OmpA-like"/>
</dbReference>
<evidence type="ECO:0000256" key="1">
    <source>
        <dbReference type="ARBA" id="ARBA00004442"/>
    </source>
</evidence>
<sequence length="310" mass="33802">MIKKIFTPALLLTAMLLAACSTTPKTTSLLDQTRMDYQAAQNNPNVLSLAPLEMRQAGVAMDDANNAAKDNESSEKIDRLAYLAKQKIATAQELSKQKLAEASVADAAKARDQIRLEQRTNEADKAKMQADQAKAQAEQARLAAQIAQGEAGDAQRKAAEEQARALEMQNRNAALEAQLADLQAKTTTRGIVITLGDVLFGVDQSKLNPDGMRTVQKLATVLQNNMQRTVLIEGHTDNTGTQAHNQDLSERRAGAVRSALVLMGVSRDRIETKGYGETFPVTENNTAQNRQLNRRVEIILSDVNGKVLPR</sequence>
<evidence type="ECO:0000256" key="6">
    <source>
        <dbReference type="SAM" id="SignalP"/>
    </source>
</evidence>
<dbReference type="PANTHER" id="PTHR30329">
    <property type="entry name" value="STATOR ELEMENT OF FLAGELLAR MOTOR COMPLEX"/>
    <property type="match status" value="1"/>
</dbReference>
<keyword evidence="3" id="KW-0998">Cell outer membrane</keyword>
<dbReference type="Gene3D" id="3.30.1330.60">
    <property type="entry name" value="OmpA-like domain"/>
    <property type="match status" value="1"/>
</dbReference>
<comment type="caution">
    <text evidence="8">The sequence shown here is derived from an EMBL/GenBank/DDBJ whole genome shotgun (WGS) entry which is preliminary data.</text>
</comment>
<evidence type="ECO:0000313" key="9">
    <source>
        <dbReference type="Proteomes" id="UP000646911"/>
    </source>
</evidence>
<keyword evidence="6" id="KW-0732">Signal</keyword>
<dbReference type="InterPro" id="IPR036737">
    <property type="entry name" value="OmpA-like_sf"/>
</dbReference>
<evidence type="ECO:0000313" key="8">
    <source>
        <dbReference type="EMBL" id="MBC3911322.1"/>
    </source>
</evidence>
<dbReference type="Pfam" id="PF14346">
    <property type="entry name" value="DUF4398"/>
    <property type="match status" value="1"/>
</dbReference>
<dbReference type="InterPro" id="IPR050330">
    <property type="entry name" value="Bact_OuterMem_StrucFunc"/>
</dbReference>
<comment type="subcellular location">
    <subcellularLocation>
        <location evidence="1">Cell outer membrane</location>
    </subcellularLocation>
</comment>
<proteinExistence type="predicted"/>